<proteinExistence type="predicted"/>
<feature type="compositionally biased region" description="Basic and acidic residues" evidence="1">
    <location>
        <begin position="33"/>
        <end position="45"/>
    </location>
</feature>
<comment type="caution">
    <text evidence="2">The sequence shown here is derived from an EMBL/GenBank/DDBJ whole genome shotgun (WGS) entry which is preliminary data.</text>
</comment>
<accession>A0AAN5DGZ6</accession>
<dbReference type="Proteomes" id="UP001328107">
    <property type="component" value="Unassembled WGS sequence"/>
</dbReference>
<evidence type="ECO:0000313" key="3">
    <source>
        <dbReference type="Proteomes" id="UP001328107"/>
    </source>
</evidence>
<feature type="compositionally biased region" description="Basic and acidic residues" evidence="1">
    <location>
        <begin position="75"/>
        <end position="89"/>
    </location>
</feature>
<feature type="compositionally biased region" description="Basic and acidic residues" evidence="1">
    <location>
        <begin position="7"/>
        <end position="20"/>
    </location>
</feature>
<feature type="compositionally biased region" description="Polar residues" evidence="1">
    <location>
        <begin position="51"/>
        <end position="67"/>
    </location>
</feature>
<gene>
    <name evidence="2" type="ORF">PMAYCL1PPCAC_32825</name>
</gene>
<keyword evidence="3" id="KW-1185">Reference proteome</keyword>
<feature type="region of interest" description="Disordered" evidence="1">
    <location>
        <begin position="1"/>
        <end position="91"/>
    </location>
</feature>
<evidence type="ECO:0000256" key="1">
    <source>
        <dbReference type="SAM" id="MobiDB-lite"/>
    </source>
</evidence>
<organism evidence="2 3">
    <name type="scientific">Pristionchus mayeri</name>
    <dbReference type="NCBI Taxonomy" id="1317129"/>
    <lineage>
        <taxon>Eukaryota</taxon>
        <taxon>Metazoa</taxon>
        <taxon>Ecdysozoa</taxon>
        <taxon>Nematoda</taxon>
        <taxon>Chromadorea</taxon>
        <taxon>Rhabditida</taxon>
        <taxon>Rhabditina</taxon>
        <taxon>Diplogasteromorpha</taxon>
        <taxon>Diplogasteroidea</taxon>
        <taxon>Neodiplogasteridae</taxon>
        <taxon>Pristionchus</taxon>
    </lineage>
</organism>
<evidence type="ECO:0000313" key="2">
    <source>
        <dbReference type="EMBL" id="GMR62630.1"/>
    </source>
</evidence>
<dbReference type="EMBL" id="BTRK01000006">
    <property type="protein sequence ID" value="GMR62630.1"/>
    <property type="molecule type" value="Genomic_DNA"/>
</dbReference>
<sequence length="163" mass="18464">MLYDVSGRLDQRSETKDHSSSEGAMRKPSMQQSERRTERRQRFSEQHSPPRMTSASKVEYFSTSFVSEETCDSQKSAERLSRHMTDSRRSTLPGHSFLLAEEWPNLAPTSPTTLETARLKTMTTTSEACILGVPDDVILEDAEGKSRFSIRDWAGGRTLLEQC</sequence>
<reference evidence="3" key="1">
    <citation type="submission" date="2022-10" db="EMBL/GenBank/DDBJ databases">
        <title>Genome assembly of Pristionchus species.</title>
        <authorList>
            <person name="Yoshida K."/>
            <person name="Sommer R.J."/>
        </authorList>
    </citation>
    <scope>NUCLEOTIDE SEQUENCE [LARGE SCALE GENOMIC DNA]</scope>
    <source>
        <strain evidence="3">RS5460</strain>
    </source>
</reference>
<name>A0AAN5DGZ6_9BILA</name>
<dbReference type="AlphaFoldDB" id="A0AAN5DGZ6"/>
<protein>
    <submittedName>
        <fullName evidence="2">Uncharacterized protein</fullName>
    </submittedName>
</protein>